<gene>
    <name evidence="3" type="ORF">E5A74_15505</name>
</gene>
<comment type="caution">
    <text evidence="3">The sequence shown here is derived from an EMBL/GenBank/DDBJ whole genome shotgun (WGS) entry which is preliminary data.</text>
</comment>
<evidence type="ECO:0000313" key="4">
    <source>
        <dbReference type="Proteomes" id="UP000309848"/>
    </source>
</evidence>
<name>A0A4S1WGQ2_9SPHN</name>
<feature type="domain" description="Phasin" evidence="2">
    <location>
        <begin position="146"/>
        <end position="245"/>
    </location>
</feature>
<evidence type="ECO:0000256" key="1">
    <source>
        <dbReference type="SAM" id="MobiDB-lite"/>
    </source>
</evidence>
<proteinExistence type="predicted"/>
<dbReference type="InterPro" id="IPR010127">
    <property type="entry name" value="Phasin_subfam-1"/>
</dbReference>
<accession>A0A4S1WGQ2</accession>
<dbReference type="Proteomes" id="UP000309848">
    <property type="component" value="Unassembled WGS sequence"/>
</dbReference>
<feature type="compositionally biased region" description="Low complexity" evidence="1">
    <location>
        <begin position="1"/>
        <end position="34"/>
    </location>
</feature>
<evidence type="ECO:0000259" key="2">
    <source>
        <dbReference type="Pfam" id="PF09361"/>
    </source>
</evidence>
<dbReference type="Pfam" id="PF09361">
    <property type="entry name" value="Phasin_2"/>
    <property type="match status" value="1"/>
</dbReference>
<keyword evidence="4" id="KW-1185">Reference proteome</keyword>
<dbReference type="OrthoDB" id="8479795at2"/>
<dbReference type="AlphaFoldDB" id="A0A4S1WGQ2"/>
<organism evidence="3 4">
    <name type="scientific">Sphingomonas naasensis</name>
    <dbReference type="NCBI Taxonomy" id="1344951"/>
    <lineage>
        <taxon>Bacteria</taxon>
        <taxon>Pseudomonadati</taxon>
        <taxon>Pseudomonadota</taxon>
        <taxon>Alphaproteobacteria</taxon>
        <taxon>Sphingomonadales</taxon>
        <taxon>Sphingomonadaceae</taxon>
        <taxon>Sphingomonas</taxon>
    </lineage>
</organism>
<sequence length="256" mass="26352">MATKGPKAPAKPVASKPAARASKPAAPKAVAVAAKAEKKPAPETVIEAAAPVNASGPDPVVEVASQEAVETVQAAAEPAEVAVADIVNAPEAVAETVAEPIVKETITMATTFENNTAANTAKAQALFADWNDRTKAAVEKSTKLVEEANDFAKGNLEAVVESGRIAAKGFEALGQDAAEYGRKSFESATTALKTLATVKSPTEFFKLQSDFVRGAFDAYVAEASKNTEAVIKLAGDAAQPISNRFAVAAEKVKTNA</sequence>
<dbReference type="NCBIfam" id="TIGR01841">
    <property type="entry name" value="phasin"/>
    <property type="match status" value="1"/>
</dbReference>
<protein>
    <submittedName>
        <fullName evidence="3">Phasin family protein</fullName>
    </submittedName>
</protein>
<reference evidence="3 4" key="1">
    <citation type="submission" date="2019-04" db="EMBL/GenBank/DDBJ databases">
        <title>Sphingomonas psychrotolerans sp. nov., isolated from soil in the Tianshan Mountains, Xinjiang, China.</title>
        <authorList>
            <person name="Luo Y."/>
            <person name="Sheng H."/>
        </authorList>
    </citation>
    <scope>NUCLEOTIDE SEQUENCE [LARGE SCALE GENOMIC DNA]</scope>
    <source>
        <strain evidence="3 4">KIS18-15</strain>
    </source>
</reference>
<evidence type="ECO:0000313" key="3">
    <source>
        <dbReference type="EMBL" id="TGX39986.1"/>
    </source>
</evidence>
<dbReference type="InterPro" id="IPR018968">
    <property type="entry name" value="Phasin"/>
</dbReference>
<dbReference type="RefSeq" id="WP_135986541.1">
    <property type="nucleotide sequence ID" value="NZ_JAASQM010000001.1"/>
</dbReference>
<feature type="region of interest" description="Disordered" evidence="1">
    <location>
        <begin position="1"/>
        <end position="41"/>
    </location>
</feature>
<dbReference type="EMBL" id="SRXU01000007">
    <property type="protein sequence ID" value="TGX39986.1"/>
    <property type="molecule type" value="Genomic_DNA"/>
</dbReference>